<sequence>MSCRFAKFDCEEGRYYCSMTDDQCMFYVADEKLCYEKYQEGPLALDLYGDD</sequence>
<keyword evidence="2" id="KW-1185">Reference proteome</keyword>
<dbReference type="RefSeq" id="WP_153972009.1">
    <property type="nucleotide sequence ID" value="NZ_JACRWE010000002.1"/>
</dbReference>
<name>A0ABR7JN54_9FIRM</name>
<evidence type="ECO:0000313" key="1">
    <source>
        <dbReference type="EMBL" id="MBC5996364.1"/>
    </source>
</evidence>
<proteinExistence type="predicted"/>
<evidence type="ECO:0000313" key="2">
    <source>
        <dbReference type="Proteomes" id="UP000609849"/>
    </source>
</evidence>
<protein>
    <recommendedName>
        <fullName evidence="3">DUF1540 domain-containing protein</fullName>
    </recommendedName>
</protein>
<evidence type="ECO:0008006" key="3">
    <source>
        <dbReference type="Google" id="ProtNLM"/>
    </source>
</evidence>
<reference evidence="1 2" key="1">
    <citation type="submission" date="2020-08" db="EMBL/GenBank/DDBJ databases">
        <authorList>
            <person name="Liu C."/>
            <person name="Sun Q."/>
        </authorList>
    </citation>
    <scope>NUCLEOTIDE SEQUENCE [LARGE SCALE GENOMIC DNA]</scope>
    <source>
        <strain evidence="1 2">NSJ-18</strain>
    </source>
</reference>
<gene>
    <name evidence="1" type="ORF">H8923_06280</name>
</gene>
<dbReference type="Proteomes" id="UP000609849">
    <property type="component" value="Unassembled WGS sequence"/>
</dbReference>
<comment type="caution">
    <text evidence="1">The sequence shown here is derived from an EMBL/GenBank/DDBJ whole genome shotgun (WGS) entry which is preliminary data.</text>
</comment>
<organism evidence="1 2">
    <name type="scientific">Romboutsia faecis</name>
    <dbReference type="NCBI Taxonomy" id="2764597"/>
    <lineage>
        <taxon>Bacteria</taxon>
        <taxon>Bacillati</taxon>
        <taxon>Bacillota</taxon>
        <taxon>Clostridia</taxon>
        <taxon>Peptostreptococcales</taxon>
        <taxon>Peptostreptococcaceae</taxon>
        <taxon>Romboutsia</taxon>
    </lineage>
</organism>
<dbReference type="EMBL" id="JACRWE010000002">
    <property type="protein sequence ID" value="MBC5996364.1"/>
    <property type="molecule type" value="Genomic_DNA"/>
</dbReference>
<accession>A0ABR7JN54</accession>